<feature type="transmembrane region" description="Helical" evidence="1">
    <location>
        <begin position="141"/>
        <end position="166"/>
    </location>
</feature>
<reference evidence="2 3" key="1">
    <citation type="submission" date="2019-09" db="EMBL/GenBank/DDBJ databases">
        <authorList>
            <person name="Valk L.C."/>
        </authorList>
    </citation>
    <scope>NUCLEOTIDE SEQUENCE [LARGE SCALE GENOMIC DNA]</scope>
    <source>
        <strain evidence="2">GalUA</strain>
    </source>
</reference>
<keyword evidence="1" id="KW-0812">Transmembrane</keyword>
<proteinExistence type="predicted"/>
<dbReference type="Pfam" id="PF12730">
    <property type="entry name" value="ABC2_membrane_4"/>
    <property type="match status" value="1"/>
</dbReference>
<keyword evidence="3" id="KW-1185">Reference proteome</keyword>
<dbReference type="Proteomes" id="UP000461768">
    <property type="component" value="Unassembled WGS sequence"/>
</dbReference>
<keyword evidence="1" id="KW-1133">Transmembrane helix</keyword>
<feature type="transmembrane region" description="Helical" evidence="1">
    <location>
        <begin position="100"/>
        <end position="129"/>
    </location>
</feature>
<organism evidence="2 3">
    <name type="scientific">Candidatus Galacturonatibacter soehngenii</name>
    <dbReference type="NCBI Taxonomy" id="2307010"/>
    <lineage>
        <taxon>Bacteria</taxon>
        <taxon>Bacillati</taxon>
        <taxon>Bacillota</taxon>
        <taxon>Clostridia</taxon>
        <taxon>Lachnospirales</taxon>
        <taxon>Lachnospiraceae</taxon>
        <taxon>Candidatus Galacturonatibacter</taxon>
    </lineage>
</organism>
<feature type="transmembrane region" description="Helical" evidence="1">
    <location>
        <begin position="59"/>
        <end position="80"/>
    </location>
</feature>
<evidence type="ECO:0000313" key="2">
    <source>
        <dbReference type="EMBL" id="KAB1438355.1"/>
    </source>
</evidence>
<dbReference type="OrthoDB" id="4336274at2"/>
<gene>
    <name evidence="2" type="ORF">F7O84_12470</name>
</gene>
<feature type="transmembrane region" description="Helical" evidence="1">
    <location>
        <begin position="20"/>
        <end position="39"/>
    </location>
</feature>
<feature type="transmembrane region" description="Helical" evidence="1">
    <location>
        <begin position="173"/>
        <end position="190"/>
    </location>
</feature>
<dbReference type="AlphaFoldDB" id="A0A7V7QKK9"/>
<keyword evidence="1" id="KW-0472">Membrane</keyword>
<comment type="caution">
    <text evidence="2">The sequence shown here is derived from an EMBL/GenBank/DDBJ whole genome shotgun (WGS) entry which is preliminary data.</text>
</comment>
<dbReference type="PANTHER" id="PTHR37305">
    <property type="entry name" value="INTEGRAL MEMBRANE PROTEIN-RELATED"/>
    <property type="match status" value="1"/>
</dbReference>
<feature type="transmembrane region" description="Helical" evidence="1">
    <location>
        <begin position="221"/>
        <end position="241"/>
    </location>
</feature>
<dbReference type="PANTHER" id="PTHR37305:SF1">
    <property type="entry name" value="MEMBRANE PROTEIN"/>
    <property type="match status" value="1"/>
</dbReference>
<dbReference type="EMBL" id="WAGX01000005">
    <property type="protein sequence ID" value="KAB1438355.1"/>
    <property type="molecule type" value="Genomic_DNA"/>
</dbReference>
<protein>
    <submittedName>
        <fullName evidence="2">ABC transporter permease</fullName>
    </submittedName>
</protein>
<name>A0A7V7QKK9_9FIRM</name>
<reference evidence="2 3" key="2">
    <citation type="submission" date="2020-02" db="EMBL/GenBank/DDBJ databases">
        <title>Candidatus Galacturonibacter soehngenii shows hetero-acetogenic catabolism of galacturonic acid but lacks a canonical carbon monoxide dehydrogenase/acetyl-CoA synthase complex.</title>
        <authorList>
            <person name="Diender M."/>
            <person name="Stouten G.R."/>
            <person name="Petersen J.F."/>
            <person name="Nielsen P.H."/>
            <person name="Dueholm M.S."/>
            <person name="Pronk J.T."/>
            <person name="Van Loosdrecht M.C.M."/>
        </authorList>
    </citation>
    <scope>NUCLEOTIDE SEQUENCE [LARGE SCALE GENOMIC DNA]</scope>
    <source>
        <strain evidence="2">GalUA</strain>
    </source>
</reference>
<evidence type="ECO:0000256" key="1">
    <source>
        <dbReference type="SAM" id="Phobius"/>
    </source>
</evidence>
<accession>A0A7V7QKK9</accession>
<evidence type="ECO:0000313" key="3">
    <source>
        <dbReference type="Proteomes" id="UP000461768"/>
    </source>
</evidence>
<sequence length="247" mass="27833">MSLASLVQCEWLKLRNSKMILVSILGAMVTPFMILVGILKERMSDPEYQVTYYTVFDQSNFYMILLFGLVVYTVFAAFLFSREYSENTLKMIVTIPVSRVGLLISKFIVLLIWCTLLSLLSWIFCFVIASITKATQFSTAILFKSIIENMLATAILVFLLTPLIFLSIYTKGIVIPVIASATLLMMNAALSNEELAALFPWSAIYMVATNRVEETGYSIELSVLIIIITSIIGMILSIWYFGKNDIK</sequence>